<evidence type="ECO:0000313" key="13">
    <source>
        <dbReference type="Proteomes" id="UP001160142"/>
    </source>
</evidence>
<keyword evidence="8" id="KW-0811">Translocation</keyword>
<keyword evidence="7 11" id="KW-1133">Transmembrane helix</keyword>
<reference evidence="12 13" key="1">
    <citation type="submission" date="2023-04" db="EMBL/GenBank/DDBJ databases">
        <title>Genome Encyclopedia of Bacteria and Archaea VI: Functional Genomics of Type Strains.</title>
        <authorList>
            <person name="Whitman W."/>
        </authorList>
    </citation>
    <scope>NUCLEOTIDE SEQUENCE [LARGE SCALE GENOMIC DNA]</scope>
    <source>
        <strain evidence="12 13">SG_E_30_P1</strain>
    </source>
</reference>
<proteinExistence type="inferred from homology"/>
<keyword evidence="9 11" id="KW-0472">Membrane</keyword>
<name>A0ABT6KLW1_9MICO</name>
<feature type="compositionally biased region" description="Basic and acidic residues" evidence="10">
    <location>
        <begin position="105"/>
        <end position="114"/>
    </location>
</feature>
<accession>A0ABT6KLW1</accession>
<dbReference type="Pfam" id="PF02699">
    <property type="entry name" value="YajC"/>
    <property type="match status" value="1"/>
</dbReference>
<keyword evidence="5 11" id="KW-0812">Transmembrane</keyword>
<feature type="transmembrane region" description="Helical" evidence="11">
    <location>
        <begin position="6"/>
        <end position="23"/>
    </location>
</feature>
<evidence type="ECO:0000256" key="1">
    <source>
        <dbReference type="ARBA" id="ARBA00004162"/>
    </source>
</evidence>
<evidence type="ECO:0000256" key="11">
    <source>
        <dbReference type="SAM" id="Phobius"/>
    </source>
</evidence>
<organism evidence="12 13">
    <name type="scientific">Antiquaquibacter oligotrophicus</name>
    <dbReference type="NCBI Taxonomy" id="2880260"/>
    <lineage>
        <taxon>Bacteria</taxon>
        <taxon>Bacillati</taxon>
        <taxon>Actinomycetota</taxon>
        <taxon>Actinomycetes</taxon>
        <taxon>Micrococcales</taxon>
        <taxon>Microbacteriaceae</taxon>
        <taxon>Antiquaquibacter</taxon>
    </lineage>
</organism>
<keyword evidence="3" id="KW-0813">Transport</keyword>
<comment type="caution">
    <text evidence="12">The sequence shown here is derived from an EMBL/GenBank/DDBJ whole genome shotgun (WGS) entry which is preliminary data.</text>
</comment>
<dbReference type="PANTHER" id="PTHR33909:SF1">
    <property type="entry name" value="SEC TRANSLOCON ACCESSORY COMPLEX SUBUNIT YAJC"/>
    <property type="match status" value="1"/>
</dbReference>
<feature type="region of interest" description="Disordered" evidence="10">
    <location>
        <begin position="105"/>
        <end position="143"/>
    </location>
</feature>
<comment type="similarity">
    <text evidence="2">Belongs to the YajC family.</text>
</comment>
<evidence type="ECO:0000256" key="3">
    <source>
        <dbReference type="ARBA" id="ARBA00022448"/>
    </source>
</evidence>
<dbReference type="Proteomes" id="UP001160142">
    <property type="component" value="Unassembled WGS sequence"/>
</dbReference>
<evidence type="ECO:0000256" key="6">
    <source>
        <dbReference type="ARBA" id="ARBA00022927"/>
    </source>
</evidence>
<dbReference type="EMBL" id="JARXVQ010000001">
    <property type="protein sequence ID" value="MDH6181004.1"/>
    <property type="molecule type" value="Genomic_DNA"/>
</dbReference>
<evidence type="ECO:0000256" key="8">
    <source>
        <dbReference type="ARBA" id="ARBA00023010"/>
    </source>
</evidence>
<keyword evidence="13" id="KW-1185">Reference proteome</keyword>
<evidence type="ECO:0000256" key="9">
    <source>
        <dbReference type="ARBA" id="ARBA00023136"/>
    </source>
</evidence>
<evidence type="ECO:0000313" key="12">
    <source>
        <dbReference type="EMBL" id="MDH6181004.1"/>
    </source>
</evidence>
<comment type="subcellular location">
    <subcellularLocation>
        <location evidence="1">Cell membrane</location>
        <topology evidence="1">Single-pass membrane protein</topology>
    </subcellularLocation>
</comment>
<protein>
    <submittedName>
        <fullName evidence="12">Preprotein translocase subunit YajC</fullName>
    </submittedName>
</protein>
<keyword evidence="6" id="KW-0653">Protein transport</keyword>
<evidence type="ECO:0000256" key="4">
    <source>
        <dbReference type="ARBA" id="ARBA00022475"/>
    </source>
</evidence>
<feature type="compositionally biased region" description="Basic and acidic residues" evidence="10">
    <location>
        <begin position="126"/>
        <end position="143"/>
    </location>
</feature>
<evidence type="ECO:0000256" key="2">
    <source>
        <dbReference type="ARBA" id="ARBA00006742"/>
    </source>
</evidence>
<dbReference type="RefSeq" id="WP_322133329.1">
    <property type="nucleotide sequence ID" value="NZ_CP085036.1"/>
</dbReference>
<evidence type="ECO:0000256" key="7">
    <source>
        <dbReference type="ARBA" id="ARBA00022989"/>
    </source>
</evidence>
<dbReference type="SMART" id="SM01323">
    <property type="entry name" value="YajC"/>
    <property type="match status" value="1"/>
</dbReference>
<dbReference type="InterPro" id="IPR003849">
    <property type="entry name" value="Preprotein_translocase_YajC"/>
</dbReference>
<evidence type="ECO:0000256" key="5">
    <source>
        <dbReference type="ARBA" id="ARBA00022692"/>
    </source>
</evidence>
<dbReference type="PANTHER" id="PTHR33909">
    <property type="entry name" value="SEC TRANSLOCON ACCESSORY COMPLEX SUBUNIT YAJC"/>
    <property type="match status" value="1"/>
</dbReference>
<gene>
    <name evidence="12" type="ORF">M2152_001186</name>
</gene>
<sequence>MDPLTIGMLAILAVLVFFMFRNSRKRKQQAEELSLKMVPGVRVMTSFGLFATLVSVDDIKNEAVLEVSPGVFVTVHKQTLAKAVEEAEGEPGEPRSVEEAMEIANREAAEREAAEAAAADTEEPAYGERIEPEKKPRSKKASE</sequence>
<keyword evidence="4" id="KW-1003">Cell membrane</keyword>
<evidence type="ECO:0000256" key="10">
    <source>
        <dbReference type="SAM" id="MobiDB-lite"/>
    </source>
</evidence>